<comment type="caution">
    <text evidence="11">The sequence shown here is derived from an EMBL/GenBank/DDBJ whole genome shotgun (WGS) entry which is preliminary data.</text>
</comment>
<dbReference type="Pfam" id="PF00697">
    <property type="entry name" value="PRAI"/>
    <property type="match status" value="1"/>
</dbReference>
<dbReference type="InterPro" id="IPR011060">
    <property type="entry name" value="RibuloseP-bd_barrel"/>
</dbReference>
<sequence length="226" mass="24013">MTVLKLCGTTSAVDARLGRGADFCGILIGVEWSERSLTLEEAREVARASRVKNVILLCNPSAEFASEVATALHPHALQLLCHEEPSLVKELKSSLSCEIWKAVHLTGLDGQATPEEYVEAGADALVIDSVDSSEGFERLGGTGKVGDWAAVAALKEEIDIPIFLAGGINPDNVADAVKTVQPHGIDLCSGVEARRGRRDPDKVTALMLRFREAVAEVSDPPVSESG</sequence>
<dbReference type="GO" id="GO:0000162">
    <property type="term" value="P:L-tryptophan biosynthetic process"/>
    <property type="evidence" value="ECO:0007669"/>
    <property type="project" value="UniProtKB-UniRule"/>
</dbReference>
<proteinExistence type="inferred from homology"/>
<evidence type="ECO:0000313" key="11">
    <source>
        <dbReference type="EMBL" id="MYH63267.1"/>
    </source>
</evidence>
<dbReference type="InterPro" id="IPR044643">
    <property type="entry name" value="TrpF_fam"/>
</dbReference>
<evidence type="ECO:0000256" key="8">
    <source>
        <dbReference type="ARBA" id="ARBA00023235"/>
    </source>
</evidence>
<feature type="domain" description="N-(5'phosphoribosyl) anthranilate isomerase (PRAI)" evidence="10">
    <location>
        <begin position="19"/>
        <end position="206"/>
    </location>
</feature>
<dbReference type="EC" id="5.3.1.24" evidence="3 9"/>
<evidence type="ECO:0000256" key="5">
    <source>
        <dbReference type="ARBA" id="ARBA00022605"/>
    </source>
</evidence>
<comment type="catalytic activity">
    <reaction evidence="1 9">
        <text>N-(5-phospho-beta-D-ribosyl)anthranilate = 1-(2-carboxyphenylamino)-1-deoxy-D-ribulose 5-phosphate</text>
        <dbReference type="Rhea" id="RHEA:21540"/>
        <dbReference type="ChEBI" id="CHEBI:18277"/>
        <dbReference type="ChEBI" id="CHEBI:58613"/>
        <dbReference type="EC" id="5.3.1.24"/>
    </reaction>
</comment>
<dbReference type="Gene3D" id="3.20.20.70">
    <property type="entry name" value="Aldolase class I"/>
    <property type="match status" value="1"/>
</dbReference>
<dbReference type="PANTHER" id="PTHR42894">
    <property type="entry name" value="N-(5'-PHOSPHORIBOSYL)ANTHRANILATE ISOMERASE"/>
    <property type="match status" value="1"/>
</dbReference>
<dbReference type="UniPathway" id="UPA00035">
    <property type="reaction ID" value="UER00042"/>
</dbReference>
<evidence type="ECO:0000256" key="6">
    <source>
        <dbReference type="ARBA" id="ARBA00022822"/>
    </source>
</evidence>
<dbReference type="SUPFAM" id="SSF51366">
    <property type="entry name" value="Ribulose-phoshate binding barrel"/>
    <property type="match status" value="1"/>
</dbReference>
<evidence type="ECO:0000259" key="10">
    <source>
        <dbReference type="Pfam" id="PF00697"/>
    </source>
</evidence>
<keyword evidence="5 9" id="KW-0028">Amino-acid biosynthesis</keyword>
<accession>A0A6B1G4C1</accession>
<dbReference type="PANTHER" id="PTHR42894:SF1">
    <property type="entry name" value="N-(5'-PHOSPHORIBOSYL)ANTHRANILATE ISOMERASE"/>
    <property type="match status" value="1"/>
</dbReference>
<dbReference type="EMBL" id="VYDA01000582">
    <property type="protein sequence ID" value="MYH63267.1"/>
    <property type="molecule type" value="Genomic_DNA"/>
</dbReference>
<evidence type="ECO:0000256" key="3">
    <source>
        <dbReference type="ARBA" id="ARBA00012572"/>
    </source>
</evidence>
<reference evidence="11" key="1">
    <citation type="submission" date="2019-09" db="EMBL/GenBank/DDBJ databases">
        <title>Characterisation of the sponge microbiome using genome-centric metagenomics.</title>
        <authorList>
            <person name="Engelberts J.P."/>
            <person name="Robbins S.J."/>
            <person name="De Goeij J.M."/>
            <person name="Aranda M."/>
            <person name="Bell S.C."/>
            <person name="Webster N.S."/>
        </authorList>
    </citation>
    <scope>NUCLEOTIDE SEQUENCE</scope>
    <source>
        <strain evidence="11">SB0675_bin_29</strain>
    </source>
</reference>
<gene>
    <name evidence="9" type="primary">trpF</name>
    <name evidence="11" type="ORF">F4148_16430</name>
</gene>
<evidence type="ECO:0000256" key="1">
    <source>
        <dbReference type="ARBA" id="ARBA00001164"/>
    </source>
</evidence>
<dbReference type="InterPro" id="IPR001240">
    <property type="entry name" value="PRAI_dom"/>
</dbReference>
<dbReference type="AlphaFoldDB" id="A0A6B1G4C1"/>
<evidence type="ECO:0000256" key="4">
    <source>
        <dbReference type="ARBA" id="ARBA00022272"/>
    </source>
</evidence>
<keyword evidence="6 9" id="KW-0822">Tryptophan biosynthesis</keyword>
<comment type="similarity">
    <text evidence="9">Belongs to the TrpF family.</text>
</comment>
<comment type="pathway">
    <text evidence="2 9">Amino-acid biosynthesis; L-tryptophan biosynthesis; L-tryptophan from chorismate: step 3/5.</text>
</comment>
<evidence type="ECO:0000256" key="9">
    <source>
        <dbReference type="HAMAP-Rule" id="MF_00135"/>
    </source>
</evidence>
<name>A0A6B1G4C1_9CHLR</name>
<evidence type="ECO:0000256" key="2">
    <source>
        <dbReference type="ARBA" id="ARBA00004664"/>
    </source>
</evidence>
<dbReference type="CDD" id="cd00405">
    <property type="entry name" value="PRAI"/>
    <property type="match status" value="1"/>
</dbReference>
<organism evidence="11">
    <name type="scientific">Caldilineaceae bacterium SB0675_bin_29</name>
    <dbReference type="NCBI Taxonomy" id="2605266"/>
    <lineage>
        <taxon>Bacteria</taxon>
        <taxon>Bacillati</taxon>
        <taxon>Chloroflexota</taxon>
        <taxon>Caldilineae</taxon>
        <taxon>Caldilineales</taxon>
        <taxon>Caldilineaceae</taxon>
    </lineage>
</organism>
<keyword evidence="8 9" id="KW-0413">Isomerase</keyword>
<dbReference type="GO" id="GO:0004640">
    <property type="term" value="F:phosphoribosylanthranilate isomerase activity"/>
    <property type="evidence" value="ECO:0007669"/>
    <property type="project" value="UniProtKB-UniRule"/>
</dbReference>
<keyword evidence="7 9" id="KW-0057">Aromatic amino acid biosynthesis</keyword>
<dbReference type="InterPro" id="IPR013785">
    <property type="entry name" value="Aldolase_TIM"/>
</dbReference>
<dbReference type="HAMAP" id="MF_00135">
    <property type="entry name" value="PRAI"/>
    <property type="match status" value="1"/>
</dbReference>
<protein>
    <recommendedName>
        <fullName evidence="4 9">N-(5'-phosphoribosyl)anthranilate isomerase</fullName>
        <shortName evidence="9">PRAI</shortName>
        <ecNumber evidence="3 9">5.3.1.24</ecNumber>
    </recommendedName>
</protein>
<evidence type="ECO:0000256" key="7">
    <source>
        <dbReference type="ARBA" id="ARBA00023141"/>
    </source>
</evidence>